<reference evidence="3" key="1">
    <citation type="journal article" date="2017" name="Nat. Ecol. Evol.">
        <title>Genome expansion and lineage-specific genetic innovations in the forest pathogenic fungi Armillaria.</title>
        <authorList>
            <person name="Sipos G."/>
            <person name="Prasanna A.N."/>
            <person name="Walter M.C."/>
            <person name="O'Connor E."/>
            <person name="Balint B."/>
            <person name="Krizsan K."/>
            <person name="Kiss B."/>
            <person name="Hess J."/>
            <person name="Varga T."/>
            <person name="Slot J."/>
            <person name="Riley R."/>
            <person name="Boka B."/>
            <person name="Rigling D."/>
            <person name="Barry K."/>
            <person name="Lee J."/>
            <person name="Mihaltcheva S."/>
            <person name="LaButti K."/>
            <person name="Lipzen A."/>
            <person name="Waldron R."/>
            <person name="Moloney N.M."/>
            <person name="Sperisen C."/>
            <person name="Kredics L."/>
            <person name="Vagvoelgyi C."/>
            <person name="Patrignani A."/>
            <person name="Fitzpatrick D."/>
            <person name="Nagy I."/>
            <person name="Doyle S."/>
            <person name="Anderson J.B."/>
            <person name="Grigoriev I.V."/>
            <person name="Gueldener U."/>
            <person name="Muensterkoetter M."/>
            <person name="Nagy L.G."/>
        </authorList>
    </citation>
    <scope>NUCLEOTIDE SEQUENCE [LARGE SCALE GENOMIC DNA]</scope>
    <source>
        <strain evidence="3">Ar21-2</strain>
    </source>
</reference>
<dbReference type="AlphaFoldDB" id="A0A2H3DK26"/>
<feature type="region of interest" description="Disordered" evidence="1">
    <location>
        <begin position="41"/>
        <end position="76"/>
    </location>
</feature>
<accession>A0A2H3DK26</accession>
<evidence type="ECO:0000256" key="1">
    <source>
        <dbReference type="SAM" id="MobiDB-lite"/>
    </source>
</evidence>
<protein>
    <submittedName>
        <fullName evidence="2">Uncharacterized protein</fullName>
    </submittedName>
</protein>
<evidence type="ECO:0000313" key="2">
    <source>
        <dbReference type="EMBL" id="PBK89427.1"/>
    </source>
</evidence>
<dbReference type="Proteomes" id="UP000217790">
    <property type="component" value="Unassembled WGS sequence"/>
</dbReference>
<evidence type="ECO:0000313" key="3">
    <source>
        <dbReference type="Proteomes" id="UP000217790"/>
    </source>
</evidence>
<dbReference type="EMBL" id="KZ293669">
    <property type="protein sequence ID" value="PBK89427.1"/>
    <property type="molecule type" value="Genomic_DNA"/>
</dbReference>
<gene>
    <name evidence="2" type="ORF">ARMGADRAFT_342844</name>
</gene>
<keyword evidence="3" id="KW-1185">Reference proteome</keyword>
<feature type="compositionally biased region" description="Low complexity" evidence="1">
    <location>
        <begin position="49"/>
        <end position="63"/>
    </location>
</feature>
<sequence length="126" mass="13518">MQFYSWLFSCSASPVPHIIHSGVHEISCLILLCVTISPPASNADQSHLSESSSKPNSTGSGSSATLSNNAQCPSSDESTSFLLRDAIIFARLSKAPAEMQPLDICTTRRRGATAYCPEVYTRSLAH</sequence>
<proteinExistence type="predicted"/>
<name>A0A2H3DK26_ARMGA</name>
<feature type="compositionally biased region" description="Polar residues" evidence="1">
    <location>
        <begin position="64"/>
        <end position="76"/>
    </location>
</feature>
<dbReference type="InParanoid" id="A0A2H3DK26"/>
<organism evidence="2 3">
    <name type="scientific">Armillaria gallica</name>
    <name type="common">Bulbous honey fungus</name>
    <name type="synonym">Armillaria bulbosa</name>
    <dbReference type="NCBI Taxonomy" id="47427"/>
    <lineage>
        <taxon>Eukaryota</taxon>
        <taxon>Fungi</taxon>
        <taxon>Dikarya</taxon>
        <taxon>Basidiomycota</taxon>
        <taxon>Agaricomycotina</taxon>
        <taxon>Agaricomycetes</taxon>
        <taxon>Agaricomycetidae</taxon>
        <taxon>Agaricales</taxon>
        <taxon>Marasmiineae</taxon>
        <taxon>Physalacriaceae</taxon>
        <taxon>Armillaria</taxon>
    </lineage>
</organism>